<sequence>MINSDYLIRKNGKYSGDIKCPICEEIIEWKENENAEVRVVLKDCAIEEHMTSGLNIGRNYIIPAKISKTGEVTFKVYVVAECPKCNHKIEFYERAKYTR</sequence>
<dbReference type="AlphaFoldDB" id="A0AAE2V2U0"/>
<proteinExistence type="predicted"/>
<gene>
    <name evidence="1" type="ORF">IS491_23575</name>
    <name evidence="2" type="ORF">IS491_25430</name>
</gene>
<protein>
    <submittedName>
        <fullName evidence="1">Uncharacterized protein</fullName>
    </submittedName>
</protein>
<evidence type="ECO:0000313" key="2">
    <source>
        <dbReference type="EMBL" id="MBF7811937.1"/>
    </source>
</evidence>
<reference evidence="1" key="1">
    <citation type="submission" date="2020-11" db="EMBL/GenBank/DDBJ databases">
        <authorList>
            <person name="Thieme N."/>
            <person name="Liebl W."/>
            <person name="Zverlov V."/>
        </authorList>
    </citation>
    <scope>NUCLEOTIDE SEQUENCE</scope>
    <source>
        <strain evidence="1">NT08</strain>
    </source>
</reference>
<dbReference type="EMBL" id="JADOEF010000003">
    <property type="protein sequence ID" value="MBF7811572.1"/>
    <property type="molecule type" value="Genomic_DNA"/>
</dbReference>
<evidence type="ECO:0000313" key="1">
    <source>
        <dbReference type="EMBL" id="MBF7811572.1"/>
    </source>
</evidence>
<evidence type="ECO:0000313" key="3">
    <source>
        <dbReference type="Proteomes" id="UP000631418"/>
    </source>
</evidence>
<organism evidence="1 3">
    <name type="scientific">Clostridium beijerinckii</name>
    <name type="common">Clostridium MP</name>
    <dbReference type="NCBI Taxonomy" id="1520"/>
    <lineage>
        <taxon>Bacteria</taxon>
        <taxon>Bacillati</taxon>
        <taxon>Bacillota</taxon>
        <taxon>Clostridia</taxon>
        <taxon>Eubacteriales</taxon>
        <taxon>Clostridiaceae</taxon>
        <taxon>Clostridium</taxon>
    </lineage>
</organism>
<dbReference type="Proteomes" id="UP000631418">
    <property type="component" value="Unassembled WGS sequence"/>
</dbReference>
<name>A0AAE2V2U0_CLOBE</name>
<dbReference type="RefSeq" id="WP_011968679.1">
    <property type="nucleotide sequence ID" value="NZ_CP073279.1"/>
</dbReference>
<comment type="caution">
    <text evidence="1">The sequence shown here is derived from an EMBL/GenBank/DDBJ whole genome shotgun (WGS) entry which is preliminary data.</text>
</comment>
<accession>A0AAE2V2U0</accession>
<dbReference type="EMBL" id="JADOEF010000004">
    <property type="protein sequence ID" value="MBF7811937.1"/>
    <property type="molecule type" value="Genomic_DNA"/>
</dbReference>